<keyword evidence="5" id="KW-0998">Cell outer membrane</keyword>
<evidence type="ECO:0000256" key="5">
    <source>
        <dbReference type="ARBA" id="ARBA00023237"/>
    </source>
</evidence>
<dbReference type="CDD" id="cd08977">
    <property type="entry name" value="SusD"/>
    <property type="match status" value="1"/>
</dbReference>
<keyword evidence="4" id="KW-0472">Membrane</keyword>
<comment type="caution">
    <text evidence="8">The sequence shown here is derived from an EMBL/GenBank/DDBJ whole genome shotgun (WGS) entry which is preliminary data.</text>
</comment>
<evidence type="ECO:0000256" key="3">
    <source>
        <dbReference type="ARBA" id="ARBA00022729"/>
    </source>
</evidence>
<evidence type="ECO:0000256" key="1">
    <source>
        <dbReference type="ARBA" id="ARBA00004442"/>
    </source>
</evidence>
<dbReference type="AlphaFoldDB" id="A0A5D4H912"/>
<feature type="domain" description="SusD-like N-terminal" evidence="7">
    <location>
        <begin position="92"/>
        <end position="255"/>
    </location>
</feature>
<name>A0A5D4H912_9SPHI</name>
<comment type="subcellular location">
    <subcellularLocation>
        <location evidence="1">Cell outer membrane</location>
    </subcellularLocation>
</comment>
<dbReference type="InterPro" id="IPR012944">
    <property type="entry name" value="SusD_RagB_dom"/>
</dbReference>
<proteinExistence type="inferred from homology"/>
<dbReference type="GO" id="GO:0009279">
    <property type="term" value="C:cell outer membrane"/>
    <property type="evidence" value="ECO:0007669"/>
    <property type="project" value="UniProtKB-SubCell"/>
</dbReference>
<dbReference type="InterPro" id="IPR033985">
    <property type="entry name" value="SusD-like_N"/>
</dbReference>
<sequence>MPEHSLLAYKFLFKINSIMKKSFYTIPLLLFAMHSCDYDSKLNLEPPTLISDVTAFETVDRVNNQINGLYGSFKGTGFWGSNYIYFSEARAGNFVSATLNPTRAALTYQMLVDASASEVDDVWVEGYQIINACNLFLDRLAINGEELLGATTYQNYVAEARFLRSITYYYLLQMYAQPYLKDSGASPGLPLRLEANTGLKDYNMPRSTVAQIYEFVLGELEFAEQNLPDSYPSAILNTTRAHRNTAIAMKTNVYLAMGDYPAVIAEADKLVPVSAPYRAPSGVSNQLESNVLNVFRAPYTSNESIFSMPFSATDVPGSSLGNSFLPDGVNATGFRAAGTGNYYLLESGIVANPGWKDTDDRRQFIFRTTTGSATGRLWCTKFDMGSPFADYIPVIRYAQVMLNLAEALAYETTGSADTRAVDLLHAVRNRSDETTTFAPTSQAELLDLIDQERNIEFLGEGIRNIDLVRRLEPIPAKRPAGSSPVAEVQPSAPNYIWPLPTSETIYNQGL</sequence>
<comment type="similarity">
    <text evidence="2">Belongs to the SusD family.</text>
</comment>
<keyword evidence="3" id="KW-0732">Signal</keyword>
<evidence type="ECO:0000259" key="6">
    <source>
        <dbReference type="Pfam" id="PF07980"/>
    </source>
</evidence>
<dbReference type="Gene3D" id="1.25.40.390">
    <property type="match status" value="1"/>
</dbReference>
<dbReference type="Pfam" id="PF14322">
    <property type="entry name" value="SusD-like_3"/>
    <property type="match status" value="1"/>
</dbReference>
<dbReference type="EMBL" id="VTAV01000002">
    <property type="protein sequence ID" value="TYR37346.1"/>
    <property type="molecule type" value="Genomic_DNA"/>
</dbReference>
<evidence type="ECO:0000256" key="4">
    <source>
        <dbReference type="ARBA" id="ARBA00023136"/>
    </source>
</evidence>
<organism evidence="8 9">
    <name type="scientific">Sphingobacterium phlebotomi</name>
    <dbReference type="NCBI Taxonomy" id="2605433"/>
    <lineage>
        <taxon>Bacteria</taxon>
        <taxon>Pseudomonadati</taxon>
        <taxon>Bacteroidota</taxon>
        <taxon>Sphingobacteriia</taxon>
        <taxon>Sphingobacteriales</taxon>
        <taxon>Sphingobacteriaceae</taxon>
        <taxon>Sphingobacterium</taxon>
    </lineage>
</organism>
<feature type="domain" description="RagB/SusD" evidence="6">
    <location>
        <begin position="391"/>
        <end position="495"/>
    </location>
</feature>
<keyword evidence="9" id="KW-1185">Reference proteome</keyword>
<gene>
    <name evidence="8" type="ORF">FXV77_04885</name>
</gene>
<dbReference type="SUPFAM" id="SSF48452">
    <property type="entry name" value="TPR-like"/>
    <property type="match status" value="1"/>
</dbReference>
<protein>
    <submittedName>
        <fullName evidence="8">RagB/SusD family nutrient uptake outer membrane protein</fullName>
    </submittedName>
</protein>
<dbReference type="InterPro" id="IPR011990">
    <property type="entry name" value="TPR-like_helical_dom_sf"/>
</dbReference>
<evidence type="ECO:0000259" key="7">
    <source>
        <dbReference type="Pfam" id="PF14322"/>
    </source>
</evidence>
<accession>A0A5D4H912</accession>
<dbReference type="Pfam" id="PF07980">
    <property type="entry name" value="SusD_RagB"/>
    <property type="match status" value="1"/>
</dbReference>
<evidence type="ECO:0000256" key="2">
    <source>
        <dbReference type="ARBA" id="ARBA00006275"/>
    </source>
</evidence>
<dbReference type="Proteomes" id="UP000322362">
    <property type="component" value="Unassembled WGS sequence"/>
</dbReference>
<reference evidence="8 9" key="1">
    <citation type="submission" date="2019-08" db="EMBL/GenBank/DDBJ databases">
        <title>Phlebobacter frassis gen. nov. sp. nov., a new member of family Sphingobacteriaceae isolated from sand fly rearing media.</title>
        <authorList>
            <person name="Kakumanu M.L."/>
            <person name="Marayati B.F."/>
            <person name="Wada-Katsumata A."/>
            <person name="Wasserberg G."/>
            <person name="Schal C."/>
            <person name="Apperson C.S."/>
            <person name="Ponnusamy L."/>
        </authorList>
    </citation>
    <scope>NUCLEOTIDE SEQUENCE [LARGE SCALE GENOMIC DNA]</scope>
    <source>
        <strain evidence="8 9">SSI9</strain>
    </source>
</reference>
<evidence type="ECO:0000313" key="9">
    <source>
        <dbReference type="Proteomes" id="UP000322362"/>
    </source>
</evidence>
<evidence type="ECO:0000313" key="8">
    <source>
        <dbReference type="EMBL" id="TYR37346.1"/>
    </source>
</evidence>